<dbReference type="EMBL" id="MQUC01000003">
    <property type="protein sequence ID" value="PRP65878.1"/>
    <property type="molecule type" value="Genomic_DNA"/>
</dbReference>
<dbReference type="Proteomes" id="UP000239532">
    <property type="component" value="Unassembled WGS sequence"/>
</dbReference>
<protein>
    <submittedName>
        <fullName evidence="2">Uncharacterized protein</fullName>
    </submittedName>
</protein>
<sequence length="424" mass="46795">MRLLNKVNAGALQFTLVVIVLIATLLASFVLFIDIHQKLAFQDVLSGEVIRLTDKGITRSLLDFEKTTRSSNESFYNISGSQLGVSTENWGLLEKVTSSAQIKNKAFSKIALIGAKQIGNKSVVLYMNDTGLPLSVAGNTRIVGDVYLPKQGVKSTTVNNQYYNNTVLIQGKQQTTSGIPDLSPEFIQLIVDYCDSKFPISGDQVTVFEAGIDYKNSFHDPLMTLVSSEDVYVKSNELIGNVILYSESKIVLSKASKVEDIILIAPEIIIEDGFKGTVQCFASSKIAVGEQVQLNYPSSLVVYDRQALARTDEPFKNYIDIGKNTKVAGSIVYYGFKQNNNLVPQVLIREDAIVIGEIYCSQNLQLEGTVNGTIYADKFVLEKFGSTYQNHLLNATIDRSGLPKEFIGMVVEENKTKGVAKWLY</sequence>
<proteinExistence type="predicted"/>
<comment type="caution">
    <text evidence="2">The sequence shown here is derived from an EMBL/GenBank/DDBJ whole genome shotgun (WGS) entry which is preliminary data.</text>
</comment>
<name>A0A2S9WQZ1_9FLAO</name>
<keyword evidence="3" id="KW-1185">Reference proteome</keyword>
<gene>
    <name evidence="2" type="ORF">BST86_01625</name>
</gene>
<keyword evidence="1" id="KW-1133">Transmembrane helix</keyword>
<dbReference type="AlphaFoldDB" id="A0A2S9WQZ1"/>
<evidence type="ECO:0000313" key="2">
    <source>
        <dbReference type="EMBL" id="PRP65878.1"/>
    </source>
</evidence>
<keyword evidence="1" id="KW-0812">Transmembrane</keyword>
<evidence type="ECO:0000313" key="3">
    <source>
        <dbReference type="Proteomes" id="UP000239532"/>
    </source>
</evidence>
<dbReference type="OrthoDB" id="1004942at2"/>
<dbReference type="RefSeq" id="WP_105981745.1">
    <property type="nucleotide sequence ID" value="NZ_MQUC01000003.1"/>
</dbReference>
<evidence type="ECO:0000256" key="1">
    <source>
        <dbReference type="SAM" id="Phobius"/>
    </source>
</evidence>
<accession>A0A2S9WQZ1</accession>
<reference evidence="2 3" key="1">
    <citation type="submission" date="2016-11" db="EMBL/GenBank/DDBJ databases">
        <title>Trade-off between light-utilization and light-protection in marine flavobacteria.</title>
        <authorList>
            <person name="Kumagai Y."/>
        </authorList>
    </citation>
    <scope>NUCLEOTIDE SEQUENCE [LARGE SCALE GENOMIC DNA]</scope>
    <source>
        <strain evidence="2 3">JCM 17109</strain>
    </source>
</reference>
<feature type="transmembrane region" description="Helical" evidence="1">
    <location>
        <begin position="12"/>
        <end position="33"/>
    </location>
</feature>
<organism evidence="2 3">
    <name type="scientific">Nonlabens agnitus</name>
    <dbReference type="NCBI Taxonomy" id="870484"/>
    <lineage>
        <taxon>Bacteria</taxon>
        <taxon>Pseudomonadati</taxon>
        <taxon>Bacteroidota</taxon>
        <taxon>Flavobacteriia</taxon>
        <taxon>Flavobacteriales</taxon>
        <taxon>Flavobacteriaceae</taxon>
        <taxon>Nonlabens</taxon>
    </lineage>
</organism>
<keyword evidence="1" id="KW-0472">Membrane</keyword>